<evidence type="ECO:0008006" key="4">
    <source>
        <dbReference type="Google" id="ProtNLM"/>
    </source>
</evidence>
<dbReference type="NCBIfam" id="TIGR02595">
    <property type="entry name" value="PEP_CTERM"/>
    <property type="match status" value="1"/>
</dbReference>
<proteinExistence type="predicted"/>
<keyword evidence="1" id="KW-0732">Signal</keyword>
<dbReference type="Proteomes" id="UP000319852">
    <property type="component" value="Chromosome"/>
</dbReference>
<dbReference type="EMBL" id="CP036263">
    <property type="protein sequence ID" value="QDS98068.1"/>
    <property type="molecule type" value="Genomic_DNA"/>
</dbReference>
<sequence precursor="true">MNIKRIVFPSFVLAVLAGGRVVQAGEISGFTWSSGVASVAGVSISPPPFPGNDDVIGDSGNVQVVAQKHYTGIGPVDIQFDVFTATPPGGTTEYLFQEGVDNSTPFDWSGYRIELGFGMGAGFVPSTPGDGLDFDAPDFSSPPDFSTFFSTLDVWTEDVIQVSGGLHPNGGGYSLPPYEFTIDVPDGITSFTLRQSPIAAVPEPTSLALLAACGLIAFPRRRRSQ</sequence>
<dbReference type="OrthoDB" id="281828at2"/>
<reference evidence="2 3" key="1">
    <citation type="submission" date="2019-02" db="EMBL/GenBank/DDBJ databases">
        <title>Deep-cultivation of Planctomycetes and their phenomic and genomic characterization uncovers novel biology.</title>
        <authorList>
            <person name="Wiegand S."/>
            <person name="Jogler M."/>
            <person name="Boedeker C."/>
            <person name="Pinto D."/>
            <person name="Vollmers J."/>
            <person name="Rivas-Marin E."/>
            <person name="Kohn T."/>
            <person name="Peeters S.H."/>
            <person name="Heuer A."/>
            <person name="Rast P."/>
            <person name="Oberbeckmann S."/>
            <person name="Bunk B."/>
            <person name="Jeske O."/>
            <person name="Meyerdierks A."/>
            <person name="Storesund J.E."/>
            <person name="Kallscheuer N."/>
            <person name="Luecker S."/>
            <person name="Lage O.M."/>
            <person name="Pohl T."/>
            <person name="Merkel B.J."/>
            <person name="Hornburger P."/>
            <person name="Mueller R.-W."/>
            <person name="Bruemmer F."/>
            <person name="Labrenz M."/>
            <person name="Spormann A.M."/>
            <person name="Op den Camp H."/>
            <person name="Overmann J."/>
            <person name="Amann R."/>
            <person name="Jetten M.S.M."/>
            <person name="Mascher T."/>
            <person name="Medema M.H."/>
            <person name="Devos D.P."/>
            <person name="Kaster A.-K."/>
            <person name="Ovreas L."/>
            <person name="Rohde M."/>
            <person name="Galperin M.Y."/>
            <person name="Jogler C."/>
        </authorList>
    </citation>
    <scope>NUCLEOTIDE SEQUENCE [LARGE SCALE GENOMIC DNA]</scope>
    <source>
        <strain evidence="2 3">HG15A2</strain>
    </source>
</reference>
<dbReference type="RefSeq" id="WP_145058960.1">
    <property type="nucleotide sequence ID" value="NZ_CP036263.1"/>
</dbReference>
<dbReference type="KEGG" id="amob:HG15A2_13400"/>
<dbReference type="InterPro" id="IPR013424">
    <property type="entry name" value="Ice-binding_C"/>
</dbReference>
<feature type="chain" id="PRO_5022243734" description="PEP-CTERM protein-sorting domain-containing protein" evidence="1">
    <location>
        <begin position="25"/>
        <end position="225"/>
    </location>
</feature>
<accession>A0A517MT66</accession>
<feature type="signal peptide" evidence="1">
    <location>
        <begin position="1"/>
        <end position="24"/>
    </location>
</feature>
<evidence type="ECO:0000313" key="2">
    <source>
        <dbReference type="EMBL" id="QDS98068.1"/>
    </source>
</evidence>
<evidence type="ECO:0000256" key="1">
    <source>
        <dbReference type="SAM" id="SignalP"/>
    </source>
</evidence>
<gene>
    <name evidence="2" type="ORF">HG15A2_13400</name>
</gene>
<dbReference type="AlphaFoldDB" id="A0A517MT66"/>
<keyword evidence="3" id="KW-1185">Reference proteome</keyword>
<evidence type="ECO:0000313" key="3">
    <source>
        <dbReference type="Proteomes" id="UP000319852"/>
    </source>
</evidence>
<protein>
    <recommendedName>
        <fullName evidence="4">PEP-CTERM protein-sorting domain-containing protein</fullName>
    </recommendedName>
</protein>
<organism evidence="2 3">
    <name type="scientific">Adhaeretor mobilis</name>
    <dbReference type="NCBI Taxonomy" id="1930276"/>
    <lineage>
        <taxon>Bacteria</taxon>
        <taxon>Pseudomonadati</taxon>
        <taxon>Planctomycetota</taxon>
        <taxon>Planctomycetia</taxon>
        <taxon>Pirellulales</taxon>
        <taxon>Lacipirellulaceae</taxon>
        <taxon>Adhaeretor</taxon>
    </lineage>
</organism>
<name>A0A517MT66_9BACT</name>